<keyword evidence="1" id="KW-0863">Zinc-finger</keyword>
<proteinExistence type="predicted"/>
<sequence>MSEKEKRRDMELRMVADLTGFENLKGFIEGEALMKMNKGKKHRTVASSEKEIRRQSEFRMLADLTGFDNLKALMEGEALMKMKKGKRKRKRKVKKKEGVTGRSEEENRRDAEFRMLADLTGFDNLKALMEGEALMKRKQRKKKKKMMNGDIQVDAPQQIMVDAAMVEETVKKVELSETDSLEILENPWNFAESSVILIASSDDDKQEERPVANESRIIVDKTVLGNYQPLLQGEPSMKRRKRRRRKKKKKNVEFDAQQQPPVNVPMDGEQTLQEETADIVDISEIESIQKSTTTSDEPQKLVVDAAEVNMLVETAKLVETRSEENVGGIDSTKDIDLCSSSSKDDRLISNVISSISTGEMILVPTVLNEENKTERRMEPNIILTENNVVVRKEEKQAEKHKGVEAEKQAEKHKVVERMKPVDVGKKGKQVEKCKDAETMTPPEARQVENIVLQSLLRKPRYFDSPDGSWVACCKCGGGYHEAADCILERKKPCYMCGSLQHNGKHCRKVQNHLIRTERVHHKSDSNICLRCGNAGHDMFSCRSNYSQDDINKIQCYMCKSFGHLCCVNIPDTGPREISCYNCGHSGHLGDDCEEHGNRRGRRTHVACYRCGEEGHFARRCNVYRKYGKMDRRIRMSEGSSSAPPGFSKPQNNKENHNPRMDVHRYKESFAFQHHQERYDRVGPR</sequence>
<comment type="caution">
    <text evidence="4">The sequence shown here is derived from an EMBL/GenBank/DDBJ whole genome shotgun (WGS) entry which is preliminary data.</text>
</comment>
<organism evidence="4 5">
    <name type="scientific">Rubroshorea leprosula</name>
    <dbReference type="NCBI Taxonomy" id="152421"/>
    <lineage>
        <taxon>Eukaryota</taxon>
        <taxon>Viridiplantae</taxon>
        <taxon>Streptophyta</taxon>
        <taxon>Embryophyta</taxon>
        <taxon>Tracheophyta</taxon>
        <taxon>Spermatophyta</taxon>
        <taxon>Magnoliopsida</taxon>
        <taxon>eudicotyledons</taxon>
        <taxon>Gunneridae</taxon>
        <taxon>Pentapetalae</taxon>
        <taxon>rosids</taxon>
        <taxon>malvids</taxon>
        <taxon>Malvales</taxon>
        <taxon>Dipterocarpaceae</taxon>
        <taxon>Rubroshorea</taxon>
    </lineage>
</organism>
<dbReference type="GO" id="GO:0008270">
    <property type="term" value="F:zinc ion binding"/>
    <property type="evidence" value="ECO:0007669"/>
    <property type="project" value="UniProtKB-KW"/>
</dbReference>
<dbReference type="SMART" id="SM00343">
    <property type="entry name" value="ZnF_C2HC"/>
    <property type="match status" value="5"/>
</dbReference>
<keyword evidence="1" id="KW-0862">Zinc</keyword>
<dbReference type="PANTHER" id="PTHR46978:SF2">
    <property type="entry name" value="ZINC KNUCKLE (CCHC-TYPE) FAMILY PROTEIN ISOFORM 1"/>
    <property type="match status" value="1"/>
</dbReference>
<keyword evidence="1" id="KW-0479">Metal-binding</keyword>
<evidence type="ECO:0000259" key="3">
    <source>
        <dbReference type="PROSITE" id="PS50158"/>
    </source>
</evidence>
<reference evidence="4 5" key="1">
    <citation type="journal article" date="2021" name="Commun. Biol.">
        <title>The genome of Shorea leprosula (Dipterocarpaceae) highlights the ecological relevance of drought in aseasonal tropical rainforests.</title>
        <authorList>
            <person name="Ng K.K.S."/>
            <person name="Kobayashi M.J."/>
            <person name="Fawcett J.A."/>
            <person name="Hatakeyama M."/>
            <person name="Paape T."/>
            <person name="Ng C.H."/>
            <person name="Ang C.C."/>
            <person name="Tnah L.H."/>
            <person name="Lee C.T."/>
            <person name="Nishiyama T."/>
            <person name="Sese J."/>
            <person name="O'Brien M.J."/>
            <person name="Copetti D."/>
            <person name="Mohd Noor M.I."/>
            <person name="Ong R.C."/>
            <person name="Putra M."/>
            <person name="Sireger I.Z."/>
            <person name="Indrioko S."/>
            <person name="Kosugi Y."/>
            <person name="Izuno A."/>
            <person name="Isagi Y."/>
            <person name="Lee S.L."/>
            <person name="Shimizu K.K."/>
        </authorList>
    </citation>
    <scope>NUCLEOTIDE SEQUENCE [LARGE SCALE GENOMIC DNA]</scope>
    <source>
        <strain evidence="4">214</strain>
    </source>
</reference>
<dbReference type="InterPro" id="IPR036875">
    <property type="entry name" value="Znf_CCHC_sf"/>
</dbReference>
<accession>A0AAV5LWF5</accession>
<dbReference type="GO" id="GO:0003676">
    <property type="term" value="F:nucleic acid binding"/>
    <property type="evidence" value="ECO:0007669"/>
    <property type="project" value="InterPro"/>
</dbReference>
<gene>
    <name evidence="4" type="ORF">SLEP1_g49322</name>
</gene>
<keyword evidence="5" id="KW-1185">Reference proteome</keyword>
<dbReference type="Gene3D" id="4.10.60.10">
    <property type="entry name" value="Zinc finger, CCHC-type"/>
    <property type="match status" value="2"/>
</dbReference>
<feature type="region of interest" description="Disordered" evidence="2">
    <location>
        <begin position="634"/>
        <end position="660"/>
    </location>
</feature>
<feature type="compositionally biased region" description="Basic and acidic residues" evidence="2">
    <location>
        <begin position="651"/>
        <end position="660"/>
    </location>
</feature>
<dbReference type="Pfam" id="PF00098">
    <property type="entry name" value="zf-CCHC"/>
    <property type="match status" value="1"/>
</dbReference>
<feature type="domain" description="CCHC-type" evidence="3">
    <location>
        <begin position="607"/>
        <end position="620"/>
    </location>
</feature>
<dbReference type="PROSITE" id="PS50158">
    <property type="entry name" value="ZF_CCHC"/>
    <property type="match status" value="2"/>
</dbReference>
<dbReference type="InterPro" id="IPR001878">
    <property type="entry name" value="Znf_CCHC"/>
</dbReference>
<name>A0AAV5LWF5_9ROSI</name>
<dbReference type="PANTHER" id="PTHR46978">
    <property type="entry name" value="ZINC KNUCKLE (CCHC-TYPE) FAMILY PROTEIN"/>
    <property type="match status" value="1"/>
</dbReference>
<dbReference type="Proteomes" id="UP001054252">
    <property type="component" value="Unassembled WGS sequence"/>
</dbReference>
<dbReference type="AlphaFoldDB" id="A0AAV5LWF5"/>
<dbReference type="SUPFAM" id="SSF57756">
    <property type="entry name" value="Retrovirus zinc finger-like domains"/>
    <property type="match status" value="2"/>
</dbReference>
<feature type="compositionally biased region" description="Basic residues" evidence="2">
    <location>
        <begin position="238"/>
        <end position="250"/>
    </location>
</feature>
<protein>
    <recommendedName>
        <fullName evidence="3">CCHC-type domain-containing protein</fullName>
    </recommendedName>
</protein>
<feature type="compositionally biased region" description="Basic and acidic residues" evidence="2">
    <location>
        <begin position="96"/>
        <end position="107"/>
    </location>
</feature>
<evidence type="ECO:0000256" key="2">
    <source>
        <dbReference type="SAM" id="MobiDB-lite"/>
    </source>
</evidence>
<feature type="region of interest" description="Disordered" evidence="2">
    <location>
        <begin position="82"/>
        <end position="107"/>
    </location>
</feature>
<feature type="domain" description="CCHC-type" evidence="3">
    <location>
        <begin position="579"/>
        <end position="594"/>
    </location>
</feature>
<feature type="region of interest" description="Disordered" evidence="2">
    <location>
        <begin position="229"/>
        <end position="266"/>
    </location>
</feature>
<evidence type="ECO:0000256" key="1">
    <source>
        <dbReference type="PROSITE-ProRule" id="PRU00047"/>
    </source>
</evidence>
<feature type="compositionally biased region" description="Polar residues" evidence="2">
    <location>
        <begin position="637"/>
        <end position="650"/>
    </location>
</feature>
<evidence type="ECO:0000313" key="4">
    <source>
        <dbReference type="EMBL" id="GKV41841.1"/>
    </source>
</evidence>
<evidence type="ECO:0000313" key="5">
    <source>
        <dbReference type="Proteomes" id="UP001054252"/>
    </source>
</evidence>
<dbReference type="EMBL" id="BPVZ01000153">
    <property type="protein sequence ID" value="GKV41841.1"/>
    <property type="molecule type" value="Genomic_DNA"/>
</dbReference>
<feature type="compositionally biased region" description="Basic residues" evidence="2">
    <location>
        <begin position="82"/>
        <end position="95"/>
    </location>
</feature>